<accession>A0ABT9NAY1</accession>
<dbReference type="InterPro" id="IPR050109">
    <property type="entry name" value="HTH-type_TetR-like_transc_reg"/>
</dbReference>
<keyword evidence="5" id="KW-1185">Reference proteome</keyword>
<dbReference type="RefSeq" id="WP_278058051.1">
    <property type="nucleotide sequence ID" value="NZ_CP121247.1"/>
</dbReference>
<proteinExistence type="predicted"/>
<dbReference type="InterPro" id="IPR001647">
    <property type="entry name" value="HTH_TetR"/>
</dbReference>
<dbReference type="EMBL" id="JAUSQW010000001">
    <property type="protein sequence ID" value="MDP9800673.1"/>
    <property type="molecule type" value="Genomic_DNA"/>
</dbReference>
<evidence type="ECO:0000313" key="5">
    <source>
        <dbReference type="Proteomes" id="UP001235966"/>
    </source>
</evidence>
<sequence>MSEAAHTAQERIDRRSVRWVKHREERYETLIAQAMEVIRQNGATVSMDQMAEELGTSKSIIYRYFGDKFGLQRAVAMRCVEEWKATLEEDYRNGVSLAELVRRSLLSYFTMLADDPEVYIFMTSAPVEHGAVAALVGESNEPLLLTISAAVPEVLAGDGVLGDARSRVWAVGMVSFVRGVGEKWLRARQEAARGDGALSAEADRALVELSAEEMADLVASMIASALG</sequence>
<dbReference type="PROSITE" id="PS50977">
    <property type="entry name" value="HTH_TETR_2"/>
    <property type="match status" value="1"/>
</dbReference>
<feature type="DNA-binding region" description="H-T-H motif" evidence="2">
    <location>
        <begin position="46"/>
        <end position="65"/>
    </location>
</feature>
<dbReference type="SUPFAM" id="SSF46689">
    <property type="entry name" value="Homeodomain-like"/>
    <property type="match status" value="1"/>
</dbReference>
<evidence type="ECO:0000256" key="2">
    <source>
        <dbReference type="PROSITE-ProRule" id="PRU00335"/>
    </source>
</evidence>
<dbReference type="Pfam" id="PF00440">
    <property type="entry name" value="TetR_N"/>
    <property type="match status" value="1"/>
</dbReference>
<dbReference type="Gene3D" id="1.10.357.10">
    <property type="entry name" value="Tetracycline Repressor, domain 2"/>
    <property type="match status" value="1"/>
</dbReference>
<dbReference type="PANTHER" id="PTHR30055:SF160">
    <property type="entry name" value="TRANSCRIPTIONAL REGULATORY PROTEIN (PROBABLY ASNC-FAMILY)-RELATED"/>
    <property type="match status" value="1"/>
</dbReference>
<evidence type="ECO:0000259" key="3">
    <source>
        <dbReference type="PROSITE" id="PS50977"/>
    </source>
</evidence>
<reference evidence="4 5" key="1">
    <citation type="submission" date="2023-07" db="EMBL/GenBank/DDBJ databases">
        <title>Sequencing the genomes of 1000 actinobacteria strains.</title>
        <authorList>
            <person name="Klenk H.-P."/>
        </authorList>
    </citation>
    <scope>NUCLEOTIDE SEQUENCE [LARGE SCALE GENOMIC DNA]</scope>
    <source>
        <strain evidence="4 5">DSM 102162</strain>
    </source>
</reference>
<feature type="domain" description="HTH tetR-type" evidence="3">
    <location>
        <begin position="24"/>
        <end position="83"/>
    </location>
</feature>
<comment type="caution">
    <text evidence="4">The sequence shown here is derived from an EMBL/GenBank/DDBJ whole genome shotgun (WGS) entry which is preliminary data.</text>
</comment>
<gene>
    <name evidence="4" type="ORF">J2S49_000749</name>
</gene>
<keyword evidence="1 2" id="KW-0238">DNA-binding</keyword>
<evidence type="ECO:0000256" key="1">
    <source>
        <dbReference type="ARBA" id="ARBA00023125"/>
    </source>
</evidence>
<dbReference type="InterPro" id="IPR009057">
    <property type="entry name" value="Homeodomain-like_sf"/>
</dbReference>
<evidence type="ECO:0000313" key="4">
    <source>
        <dbReference type="EMBL" id="MDP9800673.1"/>
    </source>
</evidence>
<protein>
    <submittedName>
        <fullName evidence="4">AcrR family transcriptional regulator</fullName>
    </submittedName>
</protein>
<dbReference type="PANTHER" id="PTHR30055">
    <property type="entry name" value="HTH-TYPE TRANSCRIPTIONAL REGULATOR RUTR"/>
    <property type="match status" value="1"/>
</dbReference>
<name>A0ABT9NAY1_9ACTO</name>
<dbReference type="Proteomes" id="UP001235966">
    <property type="component" value="Unassembled WGS sequence"/>
</dbReference>
<organism evidence="4 5">
    <name type="scientific">Arcanobacterium wilhelmae</name>
    <dbReference type="NCBI Taxonomy" id="1803177"/>
    <lineage>
        <taxon>Bacteria</taxon>
        <taxon>Bacillati</taxon>
        <taxon>Actinomycetota</taxon>
        <taxon>Actinomycetes</taxon>
        <taxon>Actinomycetales</taxon>
        <taxon>Actinomycetaceae</taxon>
        <taxon>Arcanobacterium</taxon>
    </lineage>
</organism>